<keyword evidence="2" id="KW-1185">Reference proteome</keyword>
<dbReference type="EMBL" id="MU839829">
    <property type="protein sequence ID" value="KAK1758389.1"/>
    <property type="molecule type" value="Genomic_DNA"/>
</dbReference>
<comment type="caution">
    <text evidence="1">The sequence shown here is derived from an EMBL/GenBank/DDBJ whole genome shotgun (WGS) entry which is preliminary data.</text>
</comment>
<sequence>MQTTAEQRTRRDSFMLNQLKVWHVLLRIQGGLIHTALASHIANFDHGMEKIVSYAQVVKVTAESVLHPTTTLIVDEKAVTTTISEVMESSNTILAFLGFQEAKTGLTCGGDPLLKRKIEVGQKLCKALLRSLALYVKAADRPAAEFGLEYGNETKVSVGAALFADEGRGYGNMLQRYGVSSINQDSEDPINDGWRRAYFHHPVTQVPGTAWHKFFGNLRVRRDQVALLYRCPPQQRIFQAVPRVALELESHLQSELHWYRFQFARSGYFEEEEFSEEDMMDTFLLMLELGIVDDQRVTALEDVEAEGNLISYLTQHRPEHEVSGDPRFEDFNCALNDLAVTGVALAGGEVPNVQDDFLMVIDVYDHPENVVWLEDSDYPPGDW</sequence>
<dbReference type="AlphaFoldDB" id="A0AAJ0BJN7"/>
<dbReference type="InterPro" id="IPR031472">
    <property type="entry name" value="MAT1-1-2/MatA-2/Smr1"/>
</dbReference>
<protein>
    <submittedName>
        <fullName evidence="1">Uncharacterized protein</fullName>
    </submittedName>
</protein>
<gene>
    <name evidence="1" type="ORF">QBC47DRAFT_399295</name>
</gene>
<dbReference type="Proteomes" id="UP001239445">
    <property type="component" value="Unassembled WGS sequence"/>
</dbReference>
<accession>A0AAJ0BJN7</accession>
<proteinExistence type="predicted"/>
<evidence type="ECO:0000313" key="1">
    <source>
        <dbReference type="EMBL" id="KAK1758389.1"/>
    </source>
</evidence>
<name>A0AAJ0BJN7_9PEZI</name>
<reference evidence="1" key="1">
    <citation type="submission" date="2023-06" db="EMBL/GenBank/DDBJ databases">
        <title>Genome-scale phylogeny and comparative genomics of the fungal order Sordariales.</title>
        <authorList>
            <consortium name="Lawrence Berkeley National Laboratory"/>
            <person name="Hensen N."/>
            <person name="Bonometti L."/>
            <person name="Westerberg I."/>
            <person name="Brannstrom I.O."/>
            <person name="Guillou S."/>
            <person name="Cros-Aarteil S."/>
            <person name="Calhoun S."/>
            <person name="Haridas S."/>
            <person name="Kuo A."/>
            <person name="Mondo S."/>
            <person name="Pangilinan J."/>
            <person name="Riley R."/>
            <person name="Labutti K."/>
            <person name="Andreopoulos B."/>
            <person name="Lipzen A."/>
            <person name="Chen C."/>
            <person name="Yanf M."/>
            <person name="Daum C."/>
            <person name="Ng V."/>
            <person name="Clum A."/>
            <person name="Steindorff A."/>
            <person name="Ohm R."/>
            <person name="Martin F."/>
            <person name="Silar P."/>
            <person name="Natvig D."/>
            <person name="Lalanne C."/>
            <person name="Gautier V."/>
            <person name="Ament-Velasquez S.L."/>
            <person name="Kruys A."/>
            <person name="Hutchinson M.I."/>
            <person name="Powell A.J."/>
            <person name="Barry K."/>
            <person name="Miller A.N."/>
            <person name="Grigoriev I.V."/>
            <person name="Debuchy R."/>
            <person name="Gladieux P."/>
            <person name="Thoren M.H."/>
            <person name="Johannesson H."/>
        </authorList>
    </citation>
    <scope>NUCLEOTIDE SEQUENCE</scope>
    <source>
        <strain evidence="1">PSN4</strain>
    </source>
</reference>
<evidence type="ECO:0000313" key="2">
    <source>
        <dbReference type="Proteomes" id="UP001239445"/>
    </source>
</evidence>
<dbReference type="Pfam" id="PF17043">
    <property type="entry name" value="MAT1-1-2"/>
    <property type="match status" value="1"/>
</dbReference>
<organism evidence="1 2">
    <name type="scientific">Echria macrotheca</name>
    <dbReference type="NCBI Taxonomy" id="438768"/>
    <lineage>
        <taxon>Eukaryota</taxon>
        <taxon>Fungi</taxon>
        <taxon>Dikarya</taxon>
        <taxon>Ascomycota</taxon>
        <taxon>Pezizomycotina</taxon>
        <taxon>Sordariomycetes</taxon>
        <taxon>Sordariomycetidae</taxon>
        <taxon>Sordariales</taxon>
        <taxon>Schizotheciaceae</taxon>
        <taxon>Echria</taxon>
    </lineage>
</organism>